<feature type="transmembrane region" description="Helical" evidence="8">
    <location>
        <begin position="75"/>
        <end position="97"/>
    </location>
</feature>
<evidence type="ECO:0000256" key="1">
    <source>
        <dbReference type="ARBA" id="ARBA00004651"/>
    </source>
</evidence>
<evidence type="ECO:0000313" key="9">
    <source>
        <dbReference type="EMBL" id="PDH32648.1"/>
    </source>
</evidence>
<feature type="transmembrane region" description="Helical" evidence="8">
    <location>
        <begin position="141"/>
        <end position="167"/>
    </location>
</feature>
<accession>A0A2A5W8M7</accession>
<keyword evidence="5 8" id="KW-0812">Transmembrane</keyword>
<feature type="transmembrane region" description="Helical" evidence="8">
    <location>
        <begin position="104"/>
        <end position="121"/>
    </location>
</feature>
<evidence type="ECO:0000313" key="10">
    <source>
        <dbReference type="Proteomes" id="UP000219329"/>
    </source>
</evidence>
<evidence type="ECO:0000256" key="8">
    <source>
        <dbReference type="RuleBase" id="RU363041"/>
    </source>
</evidence>
<evidence type="ECO:0000256" key="4">
    <source>
        <dbReference type="ARBA" id="ARBA00022475"/>
    </source>
</evidence>
<feature type="transmembrane region" description="Helical" evidence="8">
    <location>
        <begin position="179"/>
        <end position="198"/>
    </location>
</feature>
<organism evidence="9 10">
    <name type="scientific">OM182 bacterium MED-G28</name>
    <dbReference type="NCBI Taxonomy" id="1986256"/>
    <lineage>
        <taxon>Bacteria</taxon>
        <taxon>Pseudomonadati</taxon>
        <taxon>Pseudomonadota</taxon>
        <taxon>Gammaproteobacteria</taxon>
        <taxon>OMG group</taxon>
        <taxon>OM182 clade</taxon>
    </lineage>
</organism>
<feature type="transmembrane region" description="Helical" evidence="8">
    <location>
        <begin position="234"/>
        <end position="251"/>
    </location>
</feature>
<protein>
    <recommendedName>
        <fullName evidence="8">Probable membrane transporter protein</fullName>
    </recommendedName>
</protein>
<evidence type="ECO:0000256" key="7">
    <source>
        <dbReference type="ARBA" id="ARBA00023136"/>
    </source>
</evidence>
<evidence type="ECO:0000256" key="2">
    <source>
        <dbReference type="ARBA" id="ARBA00009142"/>
    </source>
</evidence>
<comment type="similarity">
    <text evidence="2 8">Belongs to the 4-toluene sulfonate uptake permease (TSUP) (TC 2.A.102) family.</text>
</comment>
<dbReference type="PANTHER" id="PTHR30269:SF0">
    <property type="entry name" value="MEMBRANE TRANSPORTER PROTEIN YFCA-RELATED"/>
    <property type="match status" value="1"/>
</dbReference>
<evidence type="ECO:0000256" key="6">
    <source>
        <dbReference type="ARBA" id="ARBA00022989"/>
    </source>
</evidence>
<evidence type="ECO:0000256" key="5">
    <source>
        <dbReference type="ARBA" id="ARBA00022692"/>
    </source>
</evidence>
<sequence length="252" mass="26095">MQLDLFSIVILSLTGFIAGGINTVAGGGSNLTLPALMMFGLPADIANGTNRVAILMQSIVGVAGYDKHDTLDRPAIIPILIPTVIGGIIGAVVAAVIPNAFLKPILLGTILTMSVIILIKPDFIAPPPGTPTKSPTEHPGAWWGLFAAGLYGGFIQAGVGFILLAALSGGLRYDLIRANALKMACALAFTIAAVGVFIVFDQVWWAPGIILAIGSMAGAHLAVKVAVKASQESIKWFLFAMTLCAVIGGFLF</sequence>
<dbReference type="InterPro" id="IPR052017">
    <property type="entry name" value="TSUP"/>
</dbReference>
<comment type="subcellular location">
    <subcellularLocation>
        <location evidence="1 8">Cell membrane</location>
        <topology evidence="1 8">Multi-pass membrane protein</topology>
    </subcellularLocation>
</comment>
<feature type="transmembrane region" description="Helical" evidence="8">
    <location>
        <begin position="204"/>
        <end position="227"/>
    </location>
</feature>
<comment type="caution">
    <text evidence="9">The sequence shown here is derived from an EMBL/GenBank/DDBJ whole genome shotgun (WGS) entry which is preliminary data.</text>
</comment>
<dbReference type="PANTHER" id="PTHR30269">
    <property type="entry name" value="TRANSMEMBRANE PROTEIN YFCA"/>
    <property type="match status" value="1"/>
</dbReference>
<dbReference type="AlphaFoldDB" id="A0A2A5W8M7"/>
<keyword evidence="6 8" id="KW-1133">Transmembrane helix</keyword>
<name>A0A2A5W8M7_9GAMM</name>
<dbReference type="EMBL" id="NTJZ01000014">
    <property type="protein sequence ID" value="PDH32648.1"/>
    <property type="molecule type" value="Genomic_DNA"/>
</dbReference>
<dbReference type="GO" id="GO:0005886">
    <property type="term" value="C:plasma membrane"/>
    <property type="evidence" value="ECO:0007669"/>
    <property type="project" value="UniProtKB-SubCell"/>
</dbReference>
<dbReference type="Pfam" id="PF01925">
    <property type="entry name" value="TauE"/>
    <property type="match status" value="1"/>
</dbReference>
<proteinExistence type="inferred from homology"/>
<evidence type="ECO:0000256" key="3">
    <source>
        <dbReference type="ARBA" id="ARBA00022448"/>
    </source>
</evidence>
<gene>
    <name evidence="9" type="ORF">CNF02_11200</name>
</gene>
<reference evidence="9 10" key="1">
    <citation type="submission" date="2017-08" db="EMBL/GenBank/DDBJ databases">
        <title>Fine stratification of microbial communities through a metagenomic profile of the photic zone.</title>
        <authorList>
            <person name="Haro-Moreno J.M."/>
            <person name="Lopez-Perez M."/>
            <person name="De La Torre J."/>
            <person name="Picazo A."/>
            <person name="Camacho A."/>
            <person name="Rodriguez-Valera F."/>
        </authorList>
    </citation>
    <scope>NUCLEOTIDE SEQUENCE [LARGE SCALE GENOMIC DNA]</scope>
    <source>
        <strain evidence="9">MED-G28</strain>
    </source>
</reference>
<keyword evidence="4 8" id="KW-1003">Cell membrane</keyword>
<dbReference type="InterPro" id="IPR002781">
    <property type="entry name" value="TM_pro_TauE-like"/>
</dbReference>
<dbReference type="Proteomes" id="UP000219329">
    <property type="component" value="Unassembled WGS sequence"/>
</dbReference>
<keyword evidence="7 8" id="KW-0472">Membrane</keyword>
<keyword evidence="3" id="KW-0813">Transport</keyword>